<dbReference type="PANTHER" id="PTHR15416">
    <property type="entry name" value="CAMP-DEPENDENT PROTEIN KINASE INHIBITOR/PKI"/>
    <property type="match status" value="1"/>
</dbReference>
<gene>
    <name evidence="6" type="primary">CSON001217</name>
</gene>
<organism evidence="6">
    <name type="scientific">Culicoides sonorensis</name>
    <name type="common">Biting midge</name>
    <dbReference type="NCBI Taxonomy" id="179676"/>
    <lineage>
        <taxon>Eukaryota</taxon>
        <taxon>Metazoa</taxon>
        <taxon>Ecdysozoa</taxon>
        <taxon>Arthropoda</taxon>
        <taxon>Hexapoda</taxon>
        <taxon>Insecta</taxon>
        <taxon>Pterygota</taxon>
        <taxon>Neoptera</taxon>
        <taxon>Endopterygota</taxon>
        <taxon>Diptera</taxon>
        <taxon>Nematocera</taxon>
        <taxon>Chironomoidea</taxon>
        <taxon>Ceratopogonidae</taxon>
        <taxon>Ceratopogoninae</taxon>
        <taxon>Culicoides</taxon>
        <taxon>Monoculicoides</taxon>
    </lineage>
</organism>
<dbReference type="GO" id="GO:0004862">
    <property type="term" value="F:cAMP-dependent protein kinase inhibitor activity"/>
    <property type="evidence" value="ECO:0007669"/>
    <property type="project" value="InterPro"/>
</dbReference>
<reference evidence="7" key="2">
    <citation type="submission" date="2018-07" db="EMBL/GenBank/DDBJ databases">
        <authorList>
            <person name="Quirk P.G."/>
            <person name="Krulwich T.A."/>
        </authorList>
    </citation>
    <scope>NUCLEOTIDE SEQUENCE</scope>
</reference>
<keyword evidence="5" id="KW-0472">Membrane</keyword>
<feature type="compositionally biased region" description="Low complexity" evidence="4">
    <location>
        <begin position="270"/>
        <end position="284"/>
    </location>
</feature>
<evidence type="ECO:0000256" key="5">
    <source>
        <dbReference type="SAM" id="Phobius"/>
    </source>
</evidence>
<feature type="region of interest" description="Disordered" evidence="4">
    <location>
        <begin position="256"/>
        <end position="292"/>
    </location>
</feature>
<evidence type="ECO:0000256" key="4">
    <source>
        <dbReference type="SAM" id="MobiDB-lite"/>
    </source>
</evidence>
<feature type="transmembrane region" description="Helical" evidence="5">
    <location>
        <begin position="91"/>
        <end position="112"/>
    </location>
</feature>
<keyword evidence="3" id="KW-0649">Protein kinase inhibitor</keyword>
<evidence type="ECO:0000256" key="3">
    <source>
        <dbReference type="ARBA" id="ARBA00023013"/>
    </source>
</evidence>
<proteinExistence type="inferred from homology"/>
<protein>
    <submittedName>
        <fullName evidence="6">CSON001217 protein</fullName>
    </submittedName>
</protein>
<keyword evidence="5" id="KW-1133">Transmembrane helix</keyword>
<accession>A0A336KG11</accession>
<evidence type="ECO:0000313" key="7">
    <source>
        <dbReference type="EMBL" id="SSX20390.1"/>
    </source>
</evidence>
<evidence type="ECO:0000256" key="1">
    <source>
        <dbReference type="ARBA" id="ARBA00002844"/>
    </source>
</evidence>
<comment type="function">
    <text evidence="1">Extremely potent competitive inhibitor of cAMP-dependent protein kinase activity, this protein interacts with the catalytic subunit of the enzyme after the cAMP-induced dissociation of its regulatory chains.</text>
</comment>
<dbReference type="Pfam" id="PF02827">
    <property type="entry name" value="PKI"/>
    <property type="match status" value="1"/>
</dbReference>
<comment type="similarity">
    <text evidence="2">Belongs to the PKI family.</text>
</comment>
<dbReference type="VEuPathDB" id="VectorBase:CSON001217"/>
<sequence>MSYTQTNFRLTIFTCNSRIIRLRLLPCRTPCACDTSSSGTKVGTDTSDLPDEALPIITPVLREPEACVLLPRNEELARMIRARVRANCRDAGEFLLLLLLEVPFVFVVFSGFDKSNRSGITEYATLTVSTSKNVLIMYPINSVHINMHKHVRMQSSLLEEEEESNENMAAFKYEYYYIKSQAEMLSFYITLTVKRIRKILKVLKATMDKQQEQSTSEVAVNPKEIESEFYTTGRIGRRNALPDILAEHCKTSTADLPENFSALTTQENTPQSSASSEPGPSAPENEVSSNKT</sequence>
<dbReference type="EMBL" id="UFQT01000118">
    <property type="protein sequence ID" value="SSX20390.1"/>
    <property type="molecule type" value="Genomic_DNA"/>
</dbReference>
<dbReference type="EMBL" id="UFQS01000118">
    <property type="protein sequence ID" value="SSX00010.1"/>
    <property type="molecule type" value="Genomic_DNA"/>
</dbReference>
<evidence type="ECO:0000313" key="6">
    <source>
        <dbReference type="EMBL" id="SSX00010.1"/>
    </source>
</evidence>
<name>A0A336KG11_CULSO</name>
<evidence type="ECO:0000256" key="2">
    <source>
        <dbReference type="ARBA" id="ARBA00006393"/>
    </source>
</evidence>
<keyword evidence="5" id="KW-0812">Transmembrane</keyword>
<reference evidence="6" key="1">
    <citation type="submission" date="2018-04" db="EMBL/GenBank/DDBJ databases">
        <authorList>
            <person name="Go L.Y."/>
            <person name="Mitchell J.A."/>
        </authorList>
    </citation>
    <scope>NUCLEOTIDE SEQUENCE</scope>
    <source>
        <tissue evidence="6">Whole organism</tissue>
    </source>
</reference>
<dbReference type="AlphaFoldDB" id="A0A336KG11"/>
<dbReference type="InterPro" id="IPR004171">
    <property type="entry name" value="cAMP_dep_PKI"/>
</dbReference>